<feature type="compositionally biased region" description="Basic residues" evidence="1">
    <location>
        <begin position="202"/>
        <end position="214"/>
    </location>
</feature>
<organism evidence="2 3">
    <name type="scientific">Hibiscus syriacus</name>
    <name type="common">Rose of Sharon</name>
    <dbReference type="NCBI Taxonomy" id="106335"/>
    <lineage>
        <taxon>Eukaryota</taxon>
        <taxon>Viridiplantae</taxon>
        <taxon>Streptophyta</taxon>
        <taxon>Embryophyta</taxon>
        <taxon>Tracheophyta</taxon>
        <taxon>Spermatophyta</taxon>
        <taxon>Magnoliopsida</taxon>
        <taxon>eudicotyledons</taxon>
        <taxon>Gunneridae</taxon>
        <taxon>Pentapetalae</taxon>
        <taxon>rosids</taxon>
        <taxon>malvids</taxon>
        <taxon>Malvales</taxon>
        <taxon>Malvaceae</taxon>
        <taxon>Malvoideae</taxon>
        <taxon>Hibiscus</taxon>
    </lineage>
</organism>
<evidence type="ECO:0000256" key="1">
    <source>
        <dbReference type="SAM" id="MobiDB-lite"/>
    </source>
</evidence>
<evidence type="ECO:0000313" key="2">
    <source>
        <dbReference type="EMBL" id="KAE8675582.1"/>
    </source>
</evidence>
<dbReference type="Proteomes" id="UP000436088">
    <property type="component" value="Unassembled WGS sequence"/>
</dbReference>
<evidence type="ECO:0000313" key="3">
    <source>
        <dbReference type="Proteomes" id="UP000436088"/>
    </source>
</evidence>
<dbReference type="AlphaFoldDB" id="A0A6A2XJ53"/>
<sequence>MRAWIHRTLLVSWRRFSISLQKRVIFSEKRTWIEFASIVRVSKEKYCKKKAEEEEKKKKEEKKMKKEAAKEPIKADINDKQTNPNLRVPNKGNGLDFERYSWTQTIQELDDDEPTEKIVSTSRYSKFDLGQYPDFDLGQYSDFDDVSEEETTLRVMILIDDETAAVEEDVVDDNEEEVTTVNEHVEHPFCNSYNPEEEEKKKKSPKKSPQRKCHGSITGTC</sequence>
<comment type="caution">
    <text evidence="2">The sequence shown here is derived from an EMBL/GenBank/DDBJ whole genome shotgun (WGS) entry which is preliminary data.</text>
</comment>
<reference evidence="2" key="1">
    <citation type="submission" date="2019-09" db="EMBL/GenBank/DDBJ databases">
        <title>Draft genome information of white flower Hibiscus syriacus.</title>
        <authorList>
            <person name="Kim Y.-M."/>
        </authorList>
    </citation>
    <scope>NUCLEOTIDE SEQUENCE [LARGE SCALE GENOMIC DNA]</scope>
    <source>
        <strain evidence="2">YM2019G1</strain>
    </source>
</reference>
<dbReference type="EMBL" id="VEPZ02001398">
    <property type="protein sequence ID" value="KAE8675582.1"/>
    <property type="molecule type" value="Genomic_DNA"/>
</dbReference>
<accession>A0A6A2XJ53</accession>
<feature type="compositionally biased region" description="Basic and acidic residues" evidence="1">
    <location>
        <begin position="48"/>
        <end position="79"/>
    </location>
</feature>
<protein>
    <submittedName>
        <fullName evidence="2">Uncharacterized protein</fullName>
    </submittedName>
</protein>
<keyword evidence="3" id="KW-1185">Reference proteome</keyword>
<feature type="region of interest" description="Disordered" evidence="1">
    <location>
        <begin position="48"/>
        <end position="90"/>
    </location>
</feature>
<feature type="region of interest" description="Disordered" evidence="1">
    <location>
        <begin position="176"/>
        <end position="221"/>
    </location>
</feature>
<name>A0A6A2XJ53_HIBSY</name>
<gene>
    <name evidence="2" type="ORF">F3Y22_tig00111659pilonHSYRG00113</name>
</gene>
<proteinExistence type="predicted"/>